<gene>
    <name evidence="8" type="ORF">GCW_03505</name>
</gene>
<feature type="transmembrane region" description="Helical" evidence="6">
    <location>
        <begin position="70"/>
        <end position="90"/>
    </location>
</feature>
<dbReference type="Pfam" id="PF10035">
    <property type="entry name" value="DUF2179"/>
    <property type="match status" value="1"/>
</dbReference>
<keyword evidence="2" id="KW-1003">Cell membrane</keyword>
<dbReference type="EMBL" id="CP006916">
    <property type="protein sequence ID" value="AHB99878.1"/>
    <property type="molecule type" value="Genomic_DNA"/>
</dbReference>
<evidence type="ECO:0000313" key="8">
    <source>
        <dbReference type="EMBL" id="AHB99878.1"/>
    </source>
</evidence>
<feature type="transmembrane region" description="Helical" evidence="6">
    <location>
        <begin position="261"/>
        <end position="283"/>
    </location>
</feature>
<feature type="transmembrane region" description="Helical" evidence="6">
    <location>
        <begin position="102"/>
        <end position="121"/>
    </location>
</feature>
<evidence type="ECO:0000256" key="6">
    <source>
        <dbReference type="SAM" id="Phobius"/>
    </source>
</evidence>
<dbReference type="Gene3D" id="3.30.70.120">
    <property type="match status" value="1"/>
</dbReference>
<dbReference type="InterPro" id="IPR019264">
    <property type="entry name" value="DUF2179"/>
</dbReference>
<dbReference type="GO" id="GO:0005886">
    <property type="term" value="C:plasma membrane"/>
    <property type="evidence" value="ECO:0007669"/>
    <property type="project" value="UniProtKB-SubCell"/>
</dbReference>
<dbReference type="AlphaFoldDB" id="A0A0F6CLA6"/>
<dbReference type="eggNOG" id="COG1284">
    <property type="taxonomic scope" value="Bacteria"/>
</dbReference>
<feature type="domain" description="DUF2179" evidence="7">
    <location>
        <begin position="369"/>
        <end position="421"/>
    </location>
</feature>
<dbReference type="PANTHER" id="PTHR33545:SF5">
    <property type="entry name" value="UPF0750 MEMBRANE PROTEIN YITT"/>
    <property type="match status" value="1"/>
</dbReference>
<organism evidence="8 9">
    <name type="scientific">Mycoplasmoides gallisepticum S6</name>
    <dbReference type="NCBI Taxonomy" id="1006581"/>
    <lineage>
        <taxon>Bacteria</taxon>
        <taxon>Bacillati</taxon>
        <taxon>Mycoplasmatota</taxon>
        <taxon>Mycoplasmoidales</taxon>
        <taxon>Mycoplasmoidaceae</taxon>
        <taxon>Mycoplasmoides</taxon>
    </lineage>
</organism>
<accession>A0A0F6CLA6</accession>
<reference evidence="8 9" key="1">
    <citation type="journal article" date="2011" name="PLoS ONE">
        <title>Core proteome of the minimal cell: comparative proteomics of three mollicute species.</title>
        <authorList>
            <person name="Fisunov G.Y."/>
            <person name="Alexeev D.G."/>
            <person name="Bazaleev N.A."/>
            <person name="Ladygina V.G."/>
            <person name="Galyamina M.A."/>
            <person name="Kondratov I.G."/>
            <person name="Zhukova N.A."/>
            <person name="Serebryakova M.V."/>
            <person name="Demina I.A."/>
            <person name="Govorun V.M."/>
        </authorList>
    </citation>
    <scope>NUCLEOTIDE SEQUENCE [LARGE SCALE GENOMIC DNA]</scope>
    <source>
        <strain evidence="8 9">S6</strain>
    </source>
</reference>
<evidence type="ECO:0000256" key="1">
    <source>
        <dbReference type="ARBA" id="ARBA00004651"/>
    </source>
</evidence>
<evidence type="ECO:0000256" key="5">
    <source>
        <dbReference type="ARBA" id="ARBA00023136"/>
    </source>
</evidence>
<dbReference type="InterPro" id="IPR003740">
    <property type="entry name" value="YitT"/>
</dbReference>
<dbReference type="InterPro" id="IPR051461">
    <property type="entry name" value="UPF0750_membrane"/>
</dbReference>
<evidence type="ECO:0000256" key="2">
    <source>
        <dbReference type="ARBA" id="ARBA00022475"/>
    </source>
</evidence>
<evidence type="ECO:0000313" key="9">
    <source>
        <dbReference type="Proteomes" id="UP000018735"/>
    </source>
</evidence>
<feature type="transmembrane region" description="Helical" evidence="6">
    <location>
        <begin position="218"/>
        <end position="240"/>
    </location>
</feature>
<evidence type="ECO:0000256" key="3">
    <source>
        <dbReference type="ARBA" id="ARBA00022692"/>
    </source>
</evidence>
<dbReference type="InterPro" id="IPR015867">
    <property type="entry name" value="N-reg_PII/ATP_PRibTrfase_C"/>
</dbReference>
<evidence type="ECO:0000259" key="7">
    <source>
        <dbReference type="Pfam" id="PF10035"/>
    </source>
</evidence>
<sequence length="428" mass="48072">MSLKNSKDKLAKFSKSLNEITVTRTKLRTSLLIFVGLYGPKKMWIRIALIAVISVIQGAISLFFIRNSGLYNLGVSSITQGLARTLFVFLPAHLPKTLIFDLTFWILYIVINIPLIIFAYFKVGKRFSILTTVYVVMANVVGFLIGLIPGVQNIGLFTINTTENSTIIYEVTRFKDSDPQIYNLFFTPDGKFTDLAQKIAYIPLIWENNSEVNKIISLFLYASIAGALSSLVYTVLFVIGASTGGMDFISQYVAKTKRRSIASIIFYTNIITLLVSVTIGSYVPASVVLNEIPQEIMIPNSNIHFKDLSWNVSLLFSPNFIGSIVSAIVVSAFLDALFPRYKMAKVEIYSTDCEKIRQTLLSDHHSHTMSISKITGGFKRTEREMITTTTLFVEIPRIIRLIRSVDKDCFITISQIKGIDGYIYITEE</sequence>
<keyword evidence="3 6" id="KW-0812">Transmembrane</keyword>
<evidence type="ECO:0000256" key="4">
    <source>
        <dbReference type="ARBA" id="ARBA00022989"/>
    </source>
</evidence>
<proteinExistence type="predicted"/>
<feature type="transmembrane region" description="Helical" evidence="6">
    <location>
        <begin position="320"/>
        <end position="338"/>
    </location>
</feature>
<feature type="transmembrane region" description="Helical" evidence="6">
    <location>
        <begin position="128"/>
        <end position="148"/>
    </location>
</feature>
<dbReference type="Proteomes" id="UP000018735">
    <property type="component" value="Chromosome"/>
</dbReference>
<dbReference type="KEGG" id="mgz:GCW_03505"/>
<dbReference type="CDD" id="cd16380">
    <property type="entry name" value="YitT_C"/>
    <property type="match status" value="1"/>
</dbReference>
<protein>
    <recommendedName>
        <fullName evidence="7">DUF2179 domain-containing protein</fullName>
    </recommendedName>
</protein>
<dbReference type="HOGENOM" id="CLU_043038_0_0_14"/>
<feature type="transmembrane region" description="Helical" evidence="6">
    <location>
        <begin position="43"/>
        <end position="65"/>
    </location>
</feature>
<keyword evidence="5 6" id="KW-0472">Membrane</keyword>
<name>A0A0F6CLA6_MYCGL</name>
<comment type="subcellular location">
    <subcellularLocation>
        <location evidence="1">Cell membrane</location>
        <topology evidence="1">Multi-pass membrane protein</topology>
    </subcellularLocation>
</comment>
<dbReference type="PANTHER" id="PTHR33545">
    <property type="entry name" value="UPF0750 MEMBRANE PROTEIN YITT-RELATED"/>
    <property type="match status" value="1"/>
</dbReference>
<dbReference type="RefSeq" id="WP_011113882.1">
    <property type="nucleotide sequence ID" value="NC_023030.2"/>
</dbReference>
<keyword evidence="4 6" id="KW-1133">Transmembrane helix</keyword>
<dbReference type="Pfam" id="PF02588">
    <property type="entry name" value="YitT_membrane"/>
    <property type="match status" value="1"/>
</dbReference>